<feature type="region of interest" description="Disordered" evidence="1">
    <location>
        <begin position="193"/>
        <end position="270"/>
    </location>
</feature>
<accession>A0ABD0YFM7</accession>
<evidence type="ECO:0000313" key="3">
    <source>
        <dbReference type="Proteomes" id="UP001558652"/>
    </source>
</evidence>
<gene>
    <name evidence="2" type="ORF">AAG570_008122</name>
</gene>
<reference evidence="2 3" key="1">
    <citation type="submission" date="2024-07" db="EMBL/GenBank/DDBJ databases">
        <title>Chromosome-level genome assembly of the water stick insect Ranatra chinensis (Heteroptera: Nepidae).</title>
        <authorList>
            <person name="Liu X."/>
        </authorList>
    </citation>
    <scope>NUCLEOTIDE SEQUENCE [LARGE SCALE GENOMIC DNA]</scope>
    <source>
        <strain evidence="2">Cailab_2021Rc</strain>
        <tissue evidence="2">Muscle</tissue>
    </source>
</reference>
<feature type="compositionally biased region" description="Basic and acidic residues" evidence="1">
    <location>
        <begin position="589"/>
        <end position="599"/>
    </location>
</feature>
<comment type="caution">
    <text evidence="2">The sequence shown here is derived from an EMBL/GenBank/DDBJ whole genome shotgun (WGS) entry which is preliminary data.</text>
</comment>
<dbReference type="Proteomes" id="UP001558652">
    <property type="component" value="Unassembled WGS sequence"/>
</dbReference>
<feature type="region of interest" description="Disordered" evidence="1">
    <location>
        <begin position="328"/>
        <end position="349"/>
    </location>
</feature>
<protein>
    <submittedName>
        <fullName evidence="2">Uncharacterized protein</fullName>
    </submittedName>
</protein>
<evidence type="ECO:0000256" key="1">
    <source>
        <dbReference type="SAM" id="MobiDB-lite"/>
    </source>
</evidence>
<organism evidence="2 3">
    <name type="scientific">Ranatra chinensis</name>
    <dbReference type="NCBI Taxonomy" id="642074"/>
    <lineage>
        <taxon>Eukaryota</taxon>
        <taxon>Metazoa</taxon>
        <taxon>Ecdysozoa</taxon>
        <taxon>Arthropoda</taxon>
        <taxon>Hexapoda</taxon>
        <taxon>Insecta</taxon>
        <taxon>Pterygota</taxon>
        <taxon>Neoptera</taxon>
        <taxon>Paraneoptera</taxon>
        <taxon>Hemiptera</taxon>
        <taxon>Heteroptera</taxon>
        <taxon>Panheteroptera</taxon>
        <taxon>Nepomorpha</taxon>
        <taxon>Nepidae</taxon>
        <taxon>Ranatrinae</taxon>
        <taxon>Ranatra</taxon>
    </lineage>
</organism>
<sequence length="1000" mass="111349">MAVCGGEPPPSPSIGLGFMSCVKDQPSDALPVRYDPNTTADDGNYSEPIGINGLKAGDGIPSCDVNYDNITADDGYYPKPIGINELKIGDDRPSFSVRYDLINTADDGDYSKTIGINGLKAGGDRPSLEYSCNYICDVRYDLNNTADDGDFLKPIGLNEHKAGDDRPSCNLSYGLINTADGGNYSKTIGINGLKAGGDRPSSEDSCPQTKEALNRHRQQYRRGDKNCSGEGKKKGFHPLRGLTRIFRRRQRASRPTNQQSPVVEPRTRSASQLLDQTDNGVHSGLSVSHDSVFCPSQHSAVSSSLSIHQLPQHTAITAELVDVVKRRRGQEENSDEEDMGLPASPVTHSPTTVDVLLEHPMKDSRTSSKISLHEKKSNASKDALDEFALAGSVTSLSHSAAKHKMAVRPKRKHAAARHRNLLVSLPVTPEVNEESLVTVTTVQNSPESAVLVKDMPSKSASLPAGVTPGEAWGSTSCDGFFTRLLARRSGKKKKNVESRQRIQPLTIPAPNVPKSQSFRQDYKLPLVCQDPPSLPNMEATCIWVSQEDTTTRTKSNETELEQAEVKHIWFSKEVTNEQIMQQCVTVEMPDEKEHEKNKESVTSGSPIDNQLNIYNVDKEAIENETSDSCNTALPKCSVVSITLDSGCENSSELTNITEENKSPDDIQSKCDDALDSNETDSVFTEDTNDAENEANSIKANESTEIIDNEPRFEDLETCGVKQEKKEQCKFEIKSITDEKKINDIFLSDRKLSLSELSSVFEKKSTESTKIVTRQKSFSFGKQNSGVSLKDNFLVRKFEEPSKVDVKTNIELPKHEKKKNENDSPLKIASLADAKNLQKSTEKQCEKKVESSEIKSSQALTEGDVILRRRPSREILKPKEEEPELLKVFARRSLKVKDVEEDVPAKSRDSDKENEDCITERKKIEYQRSVSTEDCILSIHNVCRQRSKTLPELSQHKQLNIYKEAETLNIEKEERNEEPKFIRIQQRKEEWEKRAQQAMGK</sequence>
<feature type="region of interest" description="Disordered" evidence="1">
    <location>
        <begin position="589"/>
        <end position="609"/>
    </location>
</feature>
<feature type="compositionally biased region" description="Polar residues" evidence="1">
    <location>
        <begin position="600"/>
        <end position="609"/>
    </location>
</feature>
<evidence type="ECO:0000313" key="2">
    <source>
        <dbReference type="EMBL" id="KAL1110594.1"/>
    </source>
</evidence>
<name>A0ABD0YFM7_9HEMI</name>
<dbReference type="EMBL" id="JBFDAA010000022">
    <property type="protein sequence ID" value="KAL1110594.1"/>
    <property type="molecule type" value="Genomic_DNA"/>
</dbReference>
<keyword evidence="3" id="KW-1185">Reference proteome</keyword>
<dbReference type="AlphaFoldDB" id="A0ABD0YFM7"/>
<proteinExistence type="predicted"/>
<feature type="compositionally biased region" description="Basic and acidic residues" evidence="1">
    <location>
        <begin position="221"/>
        <end position="233"/>
    </location>
</feature>